<dbReference type="RefSeq" id="XP_013257739.1">
    <property type="nucleotide sequence ID" value="XM_013402285.1"/>
</dbReference>
<sequence length="451" mass="51082">MLDSRVQHRYLSKDRRRSVYSPVVNRAHHNLAQRYYRLASEHCQLAESYDTQHEGPSLLVARILLAYYHHASTNHLEFRKAVWETVGFVSQNATRIQQWQGGQEAVQLWHRLCTSHRPAKPPSMPLEGEGPSIFGPNLDLPNITGDLYLSCRIGISTDDLVYDILIRTIEIRSRIVVFRCTAGVFNISEGSSELGGLAHALLNKLTGRSGEPGEHDESQAGFVKGSHLHGLLETQTERLKVWKSRIASLHLPANSLFFNAPGEDTPPQAFDFENARNLSHRDAMNALYYLLCVIMIQEIKEAQQPRQPRQPPSDTTANLAHNFCQIVEGIDHTISNTSDVYTLSVVEVLLQLVYSFQSESIFHYVLDVIWPRIEARGRGYEHSHYPTHLAKRIIAQLADEWARGRTVSFAQPAVAEDVSKLKLLDLDTPVGLVVYGHDWDRKCFVEKIPLL</sequence>
<proteinExistence type="predicted"/>
<dbReference type="HOGENOM" id="CLU_528906_0_0_1"/>
<evidence type="ECO:0000313" key="1">
    <source>
        <dbReference type="EMBL" id="KEF55149.1"/>
    </source>
</evidence>
<dbReference type="VEuPathDB" id="FungiDB:A1O9_08803"/>
<dbReference type="AlphaFoldDB" id="A0A072P4V5"/>
<protein>
    <recommendedName>
        <fullName evidence="3">Transcription factor domain-containing protein</fullName>
    </recommendedName>
</protein>
<dbReference type="Proteomes" id="UP000027920">
    <property type="component" value="Unassembled WGS sequence"/>
</dbReference>
<dbReference type="OrthoDB" id="4150114at2759"/>
<accession>A0A072P4V5</accession>
<name>A0A072P4V5_9EURO</name>
<reference evidence="1 2" key="1">
    <citation type="submission" date="2013-03" db="EMBL/GenBank/DDBJ databases">
        <title>The Genome Sequence of Exophiala aquamarina CBS 119918.</title>
        <authorList>
            <consortium name="The Broad Institute Genomics Platform"/>
            <person name="Cuomo C."/>
            <person name="de Hoog S."/>
            <person name="Gorbushina A."/>
            <person name="Walker B."/>
            <person name="Young S.K."/>
            <person name="Zeng Q."/>
            <person name="Gargeya S."/>
            <person name="Fitzgerald M."/>
            <person name="Haas B."/>
            <person name="Abouelleil A."/>
            <person name="Allen A.W."/>
            <person name="Alvarado L."/>
            <person name="Arachchi H.M."/>
            <person name="Berlin A.M."/>
            <person name="Chapman S.B."/>
            <person name="Gainer-Dewar J."/>
            <person name="Goldberg J."/>
            <person name="Griggs A."/>
            <person name="Gujja S."/>
            <person name="Hansen M."/>
            <person name="Howarth C."/>
            <person name="Imamovic A."/>
            <person name="Ireland A."/>
            <person name="Larimer J."/>
            <person name="McCowan C."/>
            <person name="Murphy C."/>
            <person name="Pearson M."/>
            <person name="Poon T.W."/>
            <person name="Priest M."/>
            <person name="Roberts A."/>
            <person name="Saif S."/>
            <person name="Shea T."/>
            <person name="Sisk P."/>
            <person name="Sykes S."/>
            <person name="Wortman J."/>
            <person name="Nusbaum C."/>
            <person name="Birren B."/>
        </authorList>
    </citation>
    <scope>NUCLEOTIDE SEQUENCE [LARGE SCALE GENOMIC DNA]</scope>
    <source>
        <strain evidence="1 2">CBS 119918</strain>
    </source>
</reference>
<organism evidence="1 2">
    <name type="scientific">Exophiala aquamarina CBS 119918</name>
    <dbReference type="NCBI Taxonomy" id="1182545"/>
    <lineage>
        <taxon>Eukaryota</taxon>
        <taxon>Fungi</taxon>
        <taxon>Dikarya</taxon>
        <taxon>Ascomycota</taxon>
        <taxon>Pezizomycotina</taxon>
        <taxon>Eurotiomycetes</taxon>
        <taxon>Chaetothyriomycetidae</taxon>
        <taxon>Chaetothyriales</taxon>
        <taxon>Herpotrichiellaceae</taxon>
        <taxon>Exophiala</taxon>
    </lineage>
</organism>
<dbReference type="EMBL" id="AMGV01000008">
    <property type="protein sequence ID" value="KEF55149.1"/>
    <property type="molecule type" value="Genomic_DNA"/>
</dbReference>
<evidence type="ECO:0000313" key="2">
    <source>
        <dbReference type="Proteomes" id="UP000027920"/>
    </source>
</evidence>
<gene>
    <name evidence="1" type="ORF">A1O9_08803</name>
</gene>
<keyword evidence="2" id="KW-1185">Reference proteome</keyword>
<comment type="caution">
    <text evidence="1">The sequence shown here is derived from an EMBL/GenBank/DDBJ whole genome shotgun (WGS) entry which is preliminary data.</text>
</comment>
<evidence type="ECO:0008006" key="3">
    <source>
        <dbReference type="Google" id="ProtNLM"/>
    </source>
</evidence>
<dbReference type="GeneID" id="25283713"/>